<dbReference type="EMBL" id="AACZ04072729">
    <property type="status" value="NOT_ANNOTATED_CDS"/>
    <property type="molecule type" value="Genomic_DNA"/>
</dbReference>
<reference evidence="1" key="3">
    <citation type="submission" date="2025-09" db="UniProtKB">
        <authorList>
            <consortium name="Ensembl"/>
        </authorList>
    </citation>
    <scope>IDENTIFICATION</scope>
</reference>
<dbReference type="GeneTree" id="ENSGT00910000147279"/>
<organism evidence="1 2">
    <name type="scientific">Pan troglodytes</name>
    <name type="common">Chimpanzee</name>
    <dbReference type="NCBI Taxonomy" id="9598"/>
    <lineage>
        <taxon>Eukaryota</taxon>
        <taxon>Metazoa</taxon>
        <taxon>Chordata</taxon>
        <taxon>Craniata</taxon>
        <taxon>Vertebrata</taxon>
        <taxon>Euteleostomi</taxon>
        <taxon>Mammalia</taxon>
        <taxon>Eutheria</taxon>
        <taxon>Euarchontoglires</taxon>
        <taxon>Primates</taxon>
        <taxon>Haplorrhini</taxon>
        <taxon>Catarrhini</taxon>
        <taxon>Hominidae</taxon>
        <taxon>Pan</taxon>
    </lineage>
</organism>
<dbReference type="InParanoid" id="A0A2I3SMB0"/>
<dbReference type="Ensembl" id="ENSPTRT00000105125.1">
    <property type="protein sequence ID" value="ENSPTRP00000078058.1"/>
    <property type="gene ID" value="ENSPTRG00000044731.1"/>
</dbReference>
<keyword evidence="2" id="KW-1185">Reference proteome</keyword>
<accession>A0A2I3SMB0</accession>
<evidence type="ECO:0000313" key="2">
    <source>
        <dbReference type="Proteomes" id="UP000002277"/>
    </source>
</evidence>
<evidence type="ECO:0000313" key="1">
    <source>
        <dbReference type="Ensembl" id="ENSPTRP00000078058.1"/>
    </source>
</evidence>
<dbReference type="Bgee" id="ENSPTRG00000044731">
    <property type="expression patterns" value="Expressed in bone marrow and 5 other cell types or tissues"/>
</dbReference>
<reference evidence="1 2" key="1">
    <citation type="journal article" date="2005" name="Nature">
        <title>Initial sequence of the chimpanzee genome and comparison with the human genome.</title>
        <authorList>
            <consortium name="Chimpanzee sequencing and analysis consortium"/>
        </authorList>
    </citation>
    <scope>NUCLEOTIDE SEQUENCE [LARGE SCALE GENOMIC DNA]</scope>
</reference>
<protein>
    <submittedName>
        <fullName evidence="1">Uncharacterized protein</fullName>
    </submittedName>
</protein>
<dbReference type="Proteomes" id="UP000002277">
    <property type="component" value="Chromosome 13"/>
</dbReference>
<name>A0A2I3SMB0_PANTR</name>
<dbReference type="AlphaFoldDB" id="A0A2I3SMB0"/>
<accession>A0A2J8M9K2</accession>
<proteinExistence type="predicted"/>
<sequence>MLQSPIYLLNINTQQRGEERGLGKTATTKCTKVERGRLWEVDICECGFRRFFPVMS</sequence>
<reference evidence="1" key="2">
    <citation type="submission" date="2025-08" db="UniProtKB">
        <authorList>
            <consortium name="Ensembl"/>
        </authorList>
    </citation>
    <scope>IDENTIFICATION</scope>
</reference>